<keyword evidence="1" id="KW-0418">Kinase</keyword>
<sequence>MAGRDIRRLVAFASLQSTPEKLLVVRRILAGISVNRDNVDILIPGDYEGLSSLIADEAKHQFGLEVGIIGELASPSSADTTKWWADQLQDAGADLIIAIGGDGTQRNIAQANPRVPILPIAGGTNNVACWNGDQTAAGYAAGLYATNMDRYQHMLYPQKIIHVATGDREDVALIDVAMVRQNFTGALAVWNPEDVVALALTVADPTRPGLSNVGGYVEPIAPEDDAMAWIDLGDSKSGSGPYYGVLAPGLMTPFYIAGHRKIALNQEVLLPTLASGGSLALDGERTIVLRPGQDATLQVRRDGPRYILPNKILKSG</sequence>
<comment type="caution">
    <text evidence="1">The sequence shown here is derived from an EMBL/GenBank/DDBJ whole genome shotgun (WGS) entry which is preliminary data.</text>
</comment>
<proteinExistence type="predicted"/>
<accession>A0A2T2XH04</accession>
<dbReference type="GO" id="GO:0005524">
    <property type="term" value="F:ATP binding"/>
    <property type="evidence" value="ECO:0007669"/>
    <property type="project" value="UniProtKB-ARBA"/>
</dbReference>
<dbReference type="InterPro" id="IPR039065">
    <property type="entry name" value="AcoX-like"/>
</dbReference>
<dbReference type="GO" id="GO:0003951">
    <property type="term" value="F:NAD+ kinase activity"/>
    <property type="evidence" value="ECO:0007669"/>
    <property type="project" value="InterPro"/>
</dbReference>
<dbReference type="Proteomes" id="UP000242972">
    <property type="component" value="Unassembled WGS sequence"/>
</dbReference>
<dbReference type="SUPFAM" id="SSF111331">
    <property type="entry name" value="NAD kinase/diacylglycerol kinase-like"/>
    <property type="match status" value="1"/>
</dbReference>
<dbReference type="Pfam" id="PF01513">
    <property type="entry name" value="NAD_kinase"/>
    <property type="match status" value="1"/>
</dbReference>
<name>A0A2T2XH04_9FIRM</name>
<dbReference type="GO" id="GO:0006741">
    <property type="term" value="P:NADP+ biosynthetic process"/>
    <property type="evidence" value="ECO:0007669"/>
    <property type="project" value="InterPro"/>
</dbReference>
<dbReference type="AlphaFoldDB" id="A0A2T2XH04"/>
<reference evidence="1 2" key="1">
    <citation type="journal article" date="2014" name="BMC Genomics">
        <title>Comparison of environmental and isolate Sulfobacillus genomes reveals diverse carbon, sulfur, nitrogen, and hydrogen metabolisms.</title>
        <authorList>
            <person name="Justice N.B."/>
            <person name="Norman A."/>
            <person name="Brown C.T."/>
            <person name="Singh A."/>
            <person name="Thomas B.C."/>
            <person name="Banfield J.F."/>
        </authorList>
    </citation>
    <scope>NUCLEOTIDE SEQUENCE [LARGE SCALE GENOMIC DNA]</scope>
    <source>
        <strain evidence="1">AMDSBA4</strain>
    </source>
</reference>
<dbReference type="InterPro" id="IPR017438">
    <property type="entry name" value="ATP-NAD_kinase_N"/>
</dbReference>
<evidence type="ECO:0000313" key="1">
    <source>
        <dbReference type="EMBL" id="PSR33760.1"/>
    </source>
</evidence>
<protein>
    <submittedName>
        <fullName evidence="1">ATP-NAD kinase</fullName>
    </submittedName>
</protein>
<dbReference type="InterPro" id="IPR016064">
    <property type="entry name" value="NAD/diacylglycerol_kinase_sf"/>
</dbReference>
<dbReference type="GO" id="GO:0051287">
    <property type="term" value="F:NAD binding"/>
    <property type="evidence" value="ECO:0007669"/>
    <property type="project" value="UniProtKB-ARBA"/>
</dbReference>
<dbReference type="EMBL" id="PXYW01000017">
    <property type="protein sequence ID" value="PSR33760.1"/>
    <property type="molecule type" value="Genomic_DNA"/>
</dbReference>
<dbReference type="Gene3D" id="3.40.50.10330">
    <property type="entry name" value="Probable inorganic polyphosphate/atp-NAD kinase, domain 1"/>
    <property type="match status" value="1"/>
</dbReference>
<organism evidence="1 2">
    <name type="scientific">Sulfobacillus benefaciens</name>
    <dbReference type="NCBI Taxonomy" id="453960"/>
    <lineage>
        <taxon>Bacteria</taxon>
        <taxon>Bacillati</taxon>
        <taxon>Bacillota</taxon>
        <taxon>Clostridia</taxon>
        <taxon>Eubacteriales</taxon>
        <taxon>Clostridiales Family XVII. Incertae Sedis</taxon>
        <taxon>Sulfobacillus</taxon>
    </lineage>
</organism>
<dbReference type="PANTHER" id="PTHR40697">
    <property type="entry name" value="ACETOIN CATABOLISM PROTEIN X"/>
    <property type="match status" value="1"/>
</dbReference>
<keyword evidence="1" id="KW-0808">Transferase</keyword>
<gene>
    <name evidence="1" type="ORF">C7B46_09085</name>
</gene>
<dbReference type="PANTHER" id="PTHR40697:SF3">
    <property type="entry name" value="ACETOIN CATABOLISM PROTEIN X"/>
    <property type="match status" value="1"/>
</dbReference>
<dbReference type="InterPro" id="IPR002504">
    <property type="entry name" value="NADK"/>
</dbReference>
<evidence type="ECO:0000313" key="2">
    <source>
        <dbReference type="Proteomes" id="UP000242972"/>
    </source>
</evidence>